<dbReference type="AlphaFoldDB" id="A0A5N1IY04"/>
<gene>
    <name evidence="1" type="ORF">F0P94_08405</name>
</gene>
<evidence type="ECO:0000313" key="1">
    <source>
        <dbReference type="EMBL" id="KAA9338807.1"/>
    </source>
</evidence>
<name>A0A5N1IY04_9BACT</name>
<dbReference type="Proteomes" id="UP000326570">
    <property type="component" value="Unassembled WGS sequence"/>
</dbReference>
<comment type="caution">
    <text evidence="1">The sequence shown here is derived from an EMBL/GenBank/DDBJ whole genome shotgun (WGS) entry which is preliminary data.</text>
</comment>
<accession>A0A5N1IY04</accession>
<dbReference type="EMBL" id="VTWT01000004">
    <property type="protein sequence ID" value="KAA9338807.1"/>
    <property type="molecule type" value="Genomic_DNA"/>
</dbReference>
<sequence>MPKNKSNVFNVDDLLNSLFPVETLSEMFEKRIKELNIAPTTALEIIDIEYRALQGILQGTSKQVDNTNFIKLASFLKLPNEKIFSLYLKALEKNFPEVSPYSQDKIDYINANFDLATLRKIGFIKSITDYQHIEEKINSHFGLKTIFEFKLPSNNVAFSAGLTKPKNLQTRGLWVESARTAFEVIANPHEYNKAALAKYFPEIRWKSTNVELGLLSVIRDLYTLGVTVFYQDSISINHLKGATIVVNQKPCIVLTDYKGFYSTLWHTLIHELYHVLFDFELIKNKKYQYHLSDIDTLDLGDQDLGLWEKEKEADGFAREFLFSKEKSNIIKPHINNKKFVADFAEMHQIHPSFIYTYYAFDNGKEDKQAWAKAKKFNPSFDEFIKLVENPWDKSKPTAEHINFLKQNSILYK</sequence>
<evidence type="ECO:0008006" key="3">
    <source>
        <dbReference type="Google" id="ProtNLM"/>
    </source>
</evidence>
<organism evidence="1 2">
    <name type="scientific">Adhaeribacter soli</name>
    <dbReference type="NCBI Taxonomy" id="2607655"/>
    <lineage>
        <taxon>Bacteria</taxon>
        <taxon>Pseudomonadati</taxon>
        <taxon>Bacteroidota</taxon>
        <taxon>Cytophagia</taxon>
        <taxon>Cytophagales</taxon>
        <taxon>Hymenobacteraceae</taxon>
        <taxon>Adhaeribacter</taxon>
    </lineage>
</organism>
<protein>
    <recommendedName>
        <fullName evidence="3">ImmA/IrrE family metallo-endopeptidase</fullName>
    </recommendedName>
</protein>
<reference evidence="1 2" key="1">
    <citation type="submission" date="2019-09" db="EMBL/GenBank/DDBJ databases">
        <title>Genome sequence of Adhaeribacter sp. M2.</title>
        <authorList>
            <person name="Srinivasan S."/>
        </authorList>
    </citation>
    <scope>NUCLEOTIDE SEQUENCE [LARGE SCALE GENOMIC DNA]</scope>
    <source>
        <strain evidence="1 2">M2</strain>
    </source>
</reference>
<proteinExistence type="predicted"/>
<evidence type="ECO:0000313" key="2">
    <source>
        <dbReference type="Proteomes" id="UP000326570"/>
    </source>
</evidence>
<keyword evidence="2" id="KW-1185">Reference proteome</keyword>
<dbReference type="RefSeq" id="WP_150903440.1">
    <property type="nucleotide sequence ID" value="NZ_VTWT01000004.1"/>
</dbReference>